<dbReference type="KEGG" id="sgn:SGRA_2579"/>
<dbReference type="HOGENOM" id="CLU_075813_2_0_10"/>
<sequence>MQKVVITGYKDVACQDATGNAIALQVNPQELQLDYNISYGDKGGSGGDTKTTEHAGGESAPLPGAANYETPDLTIETVVDATGVLPDPGGLPGSGGGAIMAAIKFISGKPTVEDYIKKLKDTCYYYVEETHGPPYLTVTWGSVLPSQSTNIASSKGVYKCQLQSLSVKYVLFSAQGHPVRAELTLKFKGVEDPEARAKGNSPDLSHFIEIKHGDNLPKLCEDIYGSPEFFMAVARINDLPSVYAIEPGMRLLFPPLDKASR</sequence>
<evidence type="ECO:0000256" key="1">
    <source>
        <dbReference type="SAM" id="MobiDB-lite"/>
    </source>
</evidence>
<keyword evidence="4" id="KW-1185">Reference proteome</keyword>
<dbReference type="Proteomes" id="UP000007519">
    <property type="component" value="Chromosome"/>
</dbReference>
<organism evidence="3 4">
    <name type="scientific">Saprospira grandis (strain Lewin)</name>
    <dbReference type="NCBI Taxonomy" id="984262"/>
    <lineage>
        <taxon>Bacteria</taxon>
        <taxon>Pseudomonadati</taxon>
        <taxon>Bacteroidota</taxon>
        <taxon>Saprospiria</taxon>
        <taxon>Saprospirales</taxon>
        <taxon>Saprospiraceae</taxon>
        <taxon>Saprospira</taxon>
    </lineage>
</organism>
<name>H6L6R1_SAPGL</name>
<feature type="domain" description="Contractile injection system tube protein N-terminal" evidence="2">
    <location>
        <begin position="2"/>
        <end position="197"/>
    </location>
</feature>
<dbReference type="eggNOG" id="COG1652">
    <property type="taxonomic scope" value="Bacteria"/>
</dbReference>
<feature type="region of interest" description="Disordered" evidence="1">
    <location>
        <begin position="42"/>
        <end position="67"/>
    </location>
</feature>
<accession>H6L6R1</accession>
<dbReference type="Pfam" id="PF19266">
    <property type="entry name" value="CIS_tube"/>
    <property type="match status" value="1"/>
</dbReference>
<evidence type="ECO:0000313" key="3">
    <source>
        <dbReference type="EMBL" id="AFC25307.1"/>
    </source>
</evidence>
<protein>
    <submittedName>
        <fullName evidence="3">Peptidoglycan-binding lysin domain protein</fullName>
    </submittedName>
</protein>
<reference evidence="3 4" key="1">
    <citation type="journal article" date="2012" name="Stand. Genomic Sci.">
        <title>Complete genome sequencing and analysis of Saprospira grandis str. Lewin, a predatory marine bacterium.</title>
        <authorList>
            <person name="Saw J.H."/>
            <person name="Yuryev A."/>
            <person name="Kanbe M."/>
            <person name="Hou S."/>
            <person name="Young A.G."/>
            <person name="Aizawa S."/>
            <person name="Alam M."/>
        </authorList>
    </citation>
    <scope>NUCLEOTIDE SEQUENCE [LARGE SCALE GENOMIC DNA]</scope>
    <source>
        <strain evidence="3 4">Lewin</strain>
    </source>
</reference>
<dbReference type="OrthoDB" id="9815939at2"/>
<evidence type="ECO:0000259" key="2">
    <source>
        <dbReference type="Pfam" id="PF19266"/>
    </source>
</evidence>
<gene>
    <name evidence="3" type="ordered locus">SGRA_2579</name>
</gene>
<dbReference type="InterPro" id="IPR045361">
    <property type="entry name" value="CIS_tube_prot_N"/>
</dbReference>
<evidence type="ECO:0000313" key="4">
    <source>
        <dbReference type="Proteomes" id="UP000007519"/>
    </source>
</evidence>
<proteinExistence type="predicted"/>
<dbReference type="EMBL" id="CP002831">
    <property type="protein sequence ID" value="AFC25307.1"/>
    <property type="molecule type" value="Genomic_DNA"/>
</dbReference>
<dbReference type="RefSeq" id="WP_015692919.1">
    <property type="nucleotide sequence ID" value="NC_016940.1"/>
</dbReference>
<dbReference type="STRING" id="984262.SGRA_2579"/>
<dbReference type="AlphaFoldDB" id="H6L6R1"/>